<feature type="transmembrane region" description="Helical" evidence="1">
    <location>
        <begin position="430"/>
        <end position="456"/>
    </location>
</feature>
<gene>
    <name evidence="3" type="ORF">MFFC18_14460</name>
</gene>
<dbReference type="OrthoDB" id="220114at2"/>
<dbReference type="AlphaFoldDB" id="A0A5B9P5B7"/>
<keyword evidence="1" id="KW-0812">Transmembrane</keyword>
<keyword evidence="1" id="KW-0472">Membrane</keyword>
<dbReference type="SUPFAM" id="SSF55486">
    <property type="entry name" value="Metalloproteases ('zincins'), catalytic domain"/>
    <property type="match status" value="1"/>
</dbReference>
<dbReference type="GO" id="GO:0008237">
    <property type="term" value="F:metallopeptidase activity"/>
    <property type="evidence" value="ECO:0007669"/>
    <property type="project" value="InterPro"/>
</dbReference>
<evidence type="ECO:0000256" key="1">
    <source>
        <dbReference type="SAM" id="Phobius"/>
    </source>
</evidence>
<dbReference type="RefSeq" id="WP_075083212.1">
    <property type="nucleotide sequence ID" value="NZ_CP042912.1"/>
</dbReference>
<dbReference type="Gene3D" id="2.60.120.380">
    <property type="match status" value="1"/>
</dbReference>
<accession>A0A5B9P5B7</accession>
<feature type="chain" id="PRO_5023148283" description="Peptidase C-terminal archaeal/bacterial domain-containing protein" evidence="2">
    <location>
        <begin position="28"/>
        <end position="466"/>
    </location>
</feature>
<reference evidence="3 4" key="1">
    <citation type="submission" date="2019-08" db="EMBL/GenBank/DDBJ databases">
        <title>Deep-cultivation of Planctomycetes and their phenomic and genomic characterization uncovers novel biology.</title>
        <authorList>
            <person name="Wiegand S."/>
            <person name="Jogler M."/>
            <person name="Boedeker C."/>
            <person name="Pinto D."/>
            <person name="Vollmers J."/>
            <person name="Rivas-Marin E."/>
            <person name="Kohn T."/>
            <person name="Peeters S.H."/>
            <person name="Heuer A."/>
            <person name="Rast P."/>
            <person name="Oberbeckmann S."/>
            <person name="Bunk B."/>
            <person name="Jeske O."/>
            <person name="Meyerdierks A."/>
            <person name="Storesund J.E."/>
            <person name="Kallscheuer N."/>
            <person name="Luecker S."/>
            <person name="Lage O.M."/>
            <person name="Pohl T."/>
            <person name="Merkel B.J."/>
            <person name="Hornburger P."/>
            <person name="Mueller R.-W."/>
            <person name="Bruemmer F."/>
            <person name="Labrenz M."/>
            <person name="Spormann A.M."/>
            <person name="Op den Camp H."/>
            <person name="Overmann J."/>
            <person name="Amann R."/>
            <person name="Jetten M.S.M."/>
            <person name="Mascher T."/>
            <person name="Medema M.H."/>
            <person name="Devos D.P."/>
            <person name="Kaster A.-K."/>
            <person name="Ovreas L."/>
            <person name="Rohde M."/>
            <person name="Galperin M.Y."/>
            <person name="Jogler C."/>
        </authorList>
    </citation>
    <scope>NUCLEOTIDE SEQUENCE [LARGE SCALE GENOMIC DNA]</scope>
    <source>
        <strain evidence="3 4">FC18</strain>
    </source>
</reference>
<dbReference type="EMBL" id="CP042912">
    <property type="protein sequence ID" value="QEG21588.1"/>
    <property type="molecule type" value="Genomic_DNA"/>
</dbReference>
<evidence type="ECO:0000313" key="3">
    <source>
        <dbReference type="EMBL" id="QEG21588.1"/>
    </source>
</evidence>
<name>A0A5B9P5B7_9BACT</name>
<keyword evidence="2" id="KW-0732">Signal</keyword>
<dbReference type="KEGG" id="mff:MFFC18_14460"/>
<organism evidence="3 4">
    <name type="scientific">Mariniblastus fucicola</name>
    <dbReference type="NCBI Taxonomy" id="980251"/>
    <lineage>
        <taxon>Bacteria</taxon>
        <taxon>Pseudomonadati</taxon>
        <taxon>Planctomycetota</taxon>
        <taxon>Planctomycetia</taxon>
        <taxon>Pirellulales</taxon>
        <taxon>Pirellulaceae</taxon>
        <taxon>Mariniblastus</taxon>
    </lineage>
</organism>
<evidence type="ECO:0000313" key="4">
    <source>
        <dbReference type="Proteomes" id="UP000322214"/>
    </source>
</evidence>
<dbReference type="Gene3D" id="3.40.390.10">
    <property type="entry name" value="Collagenase (Catalytic Domain)"/>
    <property type="match status" value="1"/>
</dbReference>
<dbReference type="STRING" id="980251.GCA_001642875_00419"/>
<evidence type="ECO:0000256" key="2">
    <source>
        <dbReference type="SAM" id="SignalP"/>
    </source>
</evidence>
<proteinExistence type="predicted"/>
<dbReference type="Proteomes" id="UP000322214">
    <property type="component" value="Chromosome"/>
</dbReference>
<dbReference type="InterPro" id="IPR024079">
    <property type="entry name" value="MetalloPept_cat_dom_sf"/>
</dbReference>
<dbReference type="Pfam" id="PF13583">
    <property type="entry name" value="Reprolysin_4"/>
    <property type="match status" value="1"/>
</dbReference>
<feature type="signal peptide" evidence="2">
    <location>
        <begin position="1"/>
        <end position="27"/>
    </location>
</feature>
<evidence type="ECO:0008006" key="5">
    <source>
        <dbReference type="Google" id="ProtNLM"/>
    </source>
</evidence>
<sequence length="466" mass="49178" precursor="true">MKIFDKPFYLLAAIAIVVASSVSSLSAQLSESVPELSSRDGAAYTLYLNPAGFAFDGLWGSSDPGTNLGLDNAAPTDTFTADQQDTIRSIWAQTANQFWSFDVNVTTIDPAVAAGQAANDAQRQSYYDSQARMMHTIIGPPGNAGWQGSADGIANLGVIDSVATNNGDHTNFMFSQDVDYGSAISNGTYIGSIVSHEVGHTFGLQHQGDYDGGTLVNEYGNGDDSSGSGSYVGIMGNASDRQRVTWRAGSTHNDFGNAVEQDDVDVIMLNSGMSFIDSGIGDTFATATAIPLSGDEVDTSGNLHRGIINPIEVGSGFDRYDPMGSENYTSDFFTFMSDGTNSISLTVNNGNDLLTAGVADNGAILRSQLEIYNYDQTLVATGIEAADTLSVNFSGLLSSGEYYAVISSYGGHDEVTASFDGAQYYDMGGYFLTGSGFGIAAVPEPAAGTLLLMFVVSGQLRRRRCM</sequence>
<keyword evidence="1" id="KW-1133">Transmembrane helix</keyword>
<protein>
    <recommendedName>
        <fullName evidence="5">Peptidase C-terminal archaeal/bacterial domain-containing protein</fullName>
    </recommendedName>
</protein>
<keyword evidence="4" id="KW-1185">Reference proteome</keyword>